<feature type="chain" id="PRO_5019465253" evidence="3">
    <location>
        <begin position="20"/>
        <end position="361"/>
    </location>
</feature>
<dbReference type="EMBL" id="RYYU01000001">
    <property type="protein sequence ID" value="RUL60114.1"/>
    <property type="molecule type" value="Genomic_DNA"/>
</dbReference>
<keyword evidence="6" id="KW-0378">Hydrolase</keyword>
<feature type="active site" description="Proton acceptor" evidence="1">
    <location>
        <position position="203"/>
    </location>
</feature>
<evidence type="ECO:0000259" key="5">
    <source>
        <dbReference type="SMART" id="SM00892"/>
    </source>
</evidence>
<dbReference type="Gene3D" id="3.40.570.10">
    <property type="entry name" value="Extracellular Endonuclease, subunit A"/>
    <property type="match status" value="1"/>
</dbReference>
<dbReference type="SMART" id="SM00892">
    <property type="entry name" value="Endonuclease_NS"/>
    <property type="match status" value="1"/>
</dbReference>
<dbReference type="SUPFAM" id="SSF54060">
    <property type="entry name" value="His-Me finger endonucleases"/>
    <property type="match status" value="1"/>
</dbReference>
<evidence type="ECO:0000256" key="3">
    <source>
        <dbReference type="SAM" id="SignalP"/>
    </source>
</evidence>
<keyword evidence="6" id="KW-0540">Nuclease</keyword>
<keyword evidence="6" id="KW-0255">Endonuclease</keyword>
<comment type="caution">
    <text evidence="6">The sequence shown here is derived from an EMBL/GenBank/DDBJ whole genome shotgun (WGS) entry which is preliminary data.</text>
</comment>
<name>A0A432LN24_9BACT</name>
<dbReference type="SMART" id="SM00477">
    <property type="entry name" value="NUC"/>
    <property type="match status" value="1"/>
</dbReference>
<dbReference type="InterPro" id="IPR001604">
    <property type="entry name" value="Endo_G_ENPP1-like_dom"/>
</dbReference>
<dbReference type="InterPro" id="IPR020821">
    <property type="entry name" value="ENPP1-3/EXOG-like_nuc-like"/>
</dbReference>
<dbReference type="GO" id="GO:0046872">
    <property type="term" value="F:metal ion binding"/>
    <property type="evidence" value="ECO:0007669"/>
    <property type="project" value="UniProtKB-KW"/>
</dbReference>
<accession>A0A432LN24</accession>
<dbReference type="GO" id="GO:0016787">
    <property type="term" value="F:hydrolase activity"/>
    <property type="evidence" value="ECO:0007669"/>
    <property type="project" value="InterPro"/>
</dbReference>
<evidence type="ECO:0000256" key="2">
    <source>
        <dbReference type="PIRSR" id="PIRSR640255-2"/>
    </source>
</evidence>
<feature type="binding site" evidence="2">
    <location>
        <position position="234"/>
    </location>
    <ligand>
        <name>Mg(2+)</name>
        <dbReference type="ChEBI" id="CHEBI:18420"/>
        <note>catalytic</note>
    </ligand>
</feature>
<feature type="domain" description="ENPP1-3/EXOG-like endonuclease/phosphodiesterase" evidence="4">
    <location>
        <begin position="138"/>
        <end position="337"/>
    </location>
</feature>
<keyword evidence="7" id="KW-1185">Reference proteome</keyword>
<dbReference type="GO" id="GO:0004519">
    <property type="term" value="F:endonuclease activity"/>
    <property type="evidence" value="ECO:0007669"/>
    <property type="project" value="UniProtKB-KW"/>
</dbReference>
<feature type="domain" description="DNA/RNA non-specific endonuclease/pyrophosphatase/phosphodiesterase" evidence="5">
    <location>
        <begin position="137"/>
        <end position="337"/>
    </location>
</feature>
<dbReference type="PANTHER" id="PTHR13966:SF5">
    <property type="entry name" value="ENDONUCLEASE G, MITOCHONDRIAL"/>
    <property type="match status" value="1"/>
</dbReference>
<dbReference type="GO" id="GO:0003676">
    <property type="term" value="F:nucleic acid binding"/>
    <property type="evidence" value="ECO:0007669"/>
    <property type="project" value="InterPro"/>
</dbReference>
<protein>
    <submittedName>
        <fullName evidence="6">DNA/RNA non-specific endonuclease</fullName>
    </submittedName>
</protein>
<dbReference type="AlphaFoldDB" id="A0A432LN24"/>
<reference evidence="6 7" key="1">
    <citation type="submission" date="2018-12" db="EMBL/GenBank/DDBJ databases">
        <title>Genome sequencing of Prevotella sp. KCOM 3155 (= JS262).</title>
        <authorList>
            <person name="Kook J.-K."/>
            <person name="Park S.-N."/>
            <person name="Lim Y.K."/>
        </authorList>
    </citation>
    <scope>NUCLEOTIDE SEQUENCE [LARGE SCALE GENOMIC DNA]</scope>
    <source>
        <strain evidence="6 7">KCOM 3155</strain>
    </source>
</reference>
<evidence type="ECO:0000313" key="7">
    <source>
        <dbReference type="Proteomes" id="UP000278983"/>
    </source>
</evidence>
<sequence>MKKIILALSLLIVTIDAIAQKNKTPECIKLKNGAVLTFQKDETDRSVIIFGQGGAKDSLGIKIYMKDGSCIDYLYSQIDFITFYDQEGGQTDDNNINKNNETDLARNKEAWRLEFPKLHQGDEDFTYEITHYADKEQVVNFSLEWDGQKRGNRWTCYQLHAGNLPKNTKRNNKFKEDLKITNPAHRTTLADYRPTSSIYSRGHLCPSSDRLFSVEQNMQTFYLSNMQPQETGHNSGVWQQLEKKVRDYASDVECDTLYIVKAATIDKPEHIKNTTATGLRVPAYFYMALLSYNNATGKYHALGIWSPHYKKSPTEYITIKELQSRTNIDFFCNLPDDIEEEVENDKSNDNARFWGITFNSK</sequence>
<evidence type="ECO:0000259" key="4">
    <source>
        <dbReference type="SMART" id="SM00477"/>
    </source>
</evidence>
<dbReference type="OrthoDB" id="9811262at2"/>
<proteinExistence type="predicted"/>
<dbReference type="InterPro" id="IPR040255">
    <property type="entry name" value="Non-specific_endonuclease"/>
</dbReference>
<dbReference type="PANTHER" id="PTHR13966">
    <property type="entry name" value="ENDONUCLEASE RELATED"/>
    <property type="match status" value="1"/>
</dbReference>
<gene>
    <name evidence="6" type="ORF">EHV08_10415</name>
</gene>
<dbReference type="InterPro" id="IPR044929">
    <property type="entry name" value="DNA/RNA_non-sp_Endonuclease_sf"/>
</dbReference>
<dbReference type="Proteomes" id="UP000278983">
    <property type="component" value="Unassembled WGS sequence"/>
</dbReference>
<feature type="signal peptide" evidence="3">
    <location>
        <begin position="1"/>
        <end position="19"/>
    </location>
</feature>
<evidence type="ECO:0000313" key="6">
    <source>
        <dbReference type="EMBL" id="RUL60114.1"/>
    </source>
</evidence>
<dbReference type="Pfam" id="PF01223">
    <property type="entry name" value="Endonuclease_NS"/>
    <property type="match status" value="1"/>
</dbReference>
<dbReference type="RefSeq" id="WP_126679207.1">
    <property type="nucleotide sequence ID" value="NZ_RYYU01000001.1"/>
</dbReference>
<keyword evidence="3" id="KW-0732">Signal</keyword>
<dbReference type="InterPro" id="IPR044925">
    <property type="entry name" value="His-Me_finger_sf"/>
</dbReference>
<evidence type="ECO:0000256" key="1">
    <source>
        <dbReference type="PIRSR" id="PIRSR640255-1"/>
    </source>
</evidence>
<keyword evidence="2" id="KW-0479">Metal-binding</keyword>
<organism evidence="6 7">
    <name type="scientific">Prevotella koreensis</name>
    <dbReference type="NCBI Taxonomy" id="2490854"/>
    <lineage>
        <taxon>Bacteria</taxon>
        <taxon>Pseudomonadati</taxon>
        <taxon>Bacteroidota</taxon>
        <taxon>Bacteroidia</taxon>
        <taxon>Bacteroidales</taxon>
        <taxon>Prevotellaceae</taxon>
        <taxon>Prevotella</taxon>
    </lineage>
</organism>